<name>A0ABX6TN20_9SPHI</name>
<evidence type="ECO:0000313" key="3">
    <source>
        <dbReference type="Proteomes" id="UP000516439"/>
    </source>
</evidence>
<dbReference type="PANTHER" id="PTHR18964">
    <property type="entry name" value="ROK (REPRESSOR, ORF, KINASE) FAMILY"/>
    <property type="match status" value="1"/>
</dbReference>
<dbReference type="Pfam" id="PF00480">
    <property type="entry name" value="ROK"/>
    <property type="match status" value="1"/>
</dbReference>
<dbReference type="SUPFAM" id="SSF53067">
    <property type="entry name" value="Actin-like ATPase domain"/>
    <property type="match status" value="1"/>
</dbReference>
<dbReference type="PROSITE" id="PS01125">
    <property type="entry name" value="ROK"/>
    <property type="match status" value="1"/>
</dbReference>
<dbReference type="InterPro" id="IPR049874">
    <property type="entry name" value="ROK_cs"/>
</dbReference>
<dbReference type="Proteomes" id="UP000516439">
    <property type="component" value="Chromosome"/>
</dbReference>
<reference evidence="2 3" key="1">
    <citation type="submission" date="2020-09" db="EMBL/GenBank/DDBJ databases">
        <title>Pedobacter sp. SW-16 isolated from soil near Yeocheon.</title>
        <authorList>
            <person name="Im H.S."/>
            <person name="Joung Y."/>
            <person name="Lee S.-S."/>
        </authorList>
    </citation>
    <scope>NUCLEOTIDE SEQUENCE [LARGE SCALE GENOMIC DNA]</scope>
    <source>
        <strain evidence="2 3">SW-16</strain>
    </source>
</reference>
<gene>
    <name evidence="2" type="ORF">H9N25_11605</name>
</gene>
<dbReference type="InterPro" id="IPR043129">
    <property type="entry name" value="ATPase_NBD"/>
</dbReference>
<keyword evidence="3" id="KW-1185">Reference proteome</keyword>
<sequence>MVNLNSFNVEQSCAIGIDVGGSSLKCGVVNQNGEILYSIIVSLKNAKTQGAIIALIVEAINTCAKKIKNPILGVGIGFPGIIYNNKIIAGADNLPGFKQLALGEILQEVTRYNIVMDNDANLMGLGEMTYGAAKDCSDVVFLTVGTGIGGAVMIDNKLYGGFRNRGTELGHIVVQHRGAACACGGSGCLEAYASVSALLNHYHAINPNSPEEIDGKYMVEKYLAREEYAVEAMESHFDYLATGIISFINVFSPQKIVIGGGISESGAFYVREIERRIKTLAVPVAPGNELVVAAKLGNKAGLLGCAANVFQKFKAFDYAVK</sequence>
<dbReference type="InterPro" id="IPR000600">
    <property type="entry name" value="ROK"/>
</dbReference>
<dbReference type="EMBL" id="CP061171">
    <property type="protein sequence ID" value="QNR86973.1"/>
    <property type="molecule type" value="Genomic_DNA"/>
</dbReference>
<evidence type="ECO:0000256" key="1">
    <source>
        <dbReference type="ARBA" id="ARBA00006479"/>
    </source>
</evidence>
<protein>
    <submittedName>
        <fullName evidence="2">ROK family protein</fullName>
    </submittedName>
</protein>
<evidence type="ECO:0000313" key="2">
    <source>
        <dbReference type="EMBL" id="QNR86973.1"/>
    </source>
</evidence>
<dbReference type="Gene3D" id="3.30.420.40">
    <property type="match status" value="2"/>
</dbReference>
<organism evidence="2 3">
    <name type="scientific">Pedobacter riviphilus</name>
    <dbReference type="NCBI Taxonomy" id="2766984"/>
    <lineage>
        <taxon>Bacteria</taxon>
        <taxon>Pseudomonadati</taxon>
        <taxon>Bacteroidota</taxon>
        <taxon>Sphingobacteriia</taxon>
        <taxon>Sphingobacteriales</taxon>
        <taxon>Sphingobacteriaceae</taxon>
        <taxon>Pedobacter</taxon>
    </lineage>
</organism>
<proteinExistence type="inferred from homology"/>
<dbReference type="PANTHER" id="PTHR18964:SF149">
    <property type="entry name" value="BIFUNCTIONAL UDP-N-ACETYLGLUCOSAMINE 2-EPIMERASE_N-ACETYLMANNOSAMINE KINASE"/>
    <property type="match status" value="1"/>
</dbReference>
<accession>A0ABX6TN20</accession>
<comment type="similarity">
    <text evidence="1">Belongs to the ROK (NagC/XylR) family.</text>
</comment>